<dbReference type="Proteomes" id="UP000007431">
    <property type="component" value="Unassembled WGS sequence"/>
</dbReference>
<evidence type="ECO:0000313" key="2">
    <source>
        <dbReference type="Proteomes" id="UP000007431"/>
    </source>
</evidence>
<dbReference type="InParanoid" id="D8PM29"/>
<dbReference type="KEGG" id="scm:SCHCO_01217310"/>
<dbReference type="HOGENOM" id="CLU_048631_0_0_1"/>
<name>D8PM29_SCHCM</name>
<dbReference type="AlphaFoldDB" id="D8PM29"/>
<reference evidence="1 2" key="1">
    <citation type="journal article" date="2010" name="Nat. Biotechnol.">
        <title>Genome sequence of the model mushroom Schizophyllum commune.</title>
        <authorList>
            <person name="Ohm R.A."/>
            <person name="de Jong J.F."/>
            <person name="Lugones L.G."/>
            <person name="Aerts A."/>
            <person name="Kothe E."/>
            <person name="Stajich J.E."/>
            <person name="de Vries R.P."/>
            <person name="Record E."/>
            <person name="Levasseur A."/>
            <person name="Baker S.E."/>
            <person name="Bartholomew K.A."/>
            <person name="Coutinho P.M."/>
            <person name="Erdmann S."/>
            <person name="Fowler T.J."/>
            <person name="Gathman A.C."/>
            <person name="Lombard V."/>
            <person name="Henrissat B."/>
            <person name="Knabe N."/>
            <person name="Kuees U."/>
            <person name="Lilly W.W."/>
            <person name="Lindquist E."/>
            <person name="Lucas S."/>
            <person name="Magnuson J.K."/>
            <person name="Piumi F."/>
            <person name="Raudaskoski M."/>
            <person name="Salamov A."/>
            <person name="Schmutz J."/>
            <person name="Schwarze F.W.M.R."/>
            <person name="vanKuyk P.A."/>
            <person name="Horton J.S."/>
            <person name="Grigoriev I.V."/>
            <person name="Woesten H.A.B."/>
        </authorList>
    </citation>
    <scope>NUCLEOTIDE SEQUENCE [LARGE SCALE GENOMIC DNA]</scope>
    <source>
        <strain evidence="2">H4-8 / FGSC 9210</strain>
    </source>
</reference>
<protein>
    <submittedName>
        <fullName evidence="1">Uncharacterized protein</fullName>
    </submittedName>
</protein>
<dbReference type="EMBL" id="GL377302">
    <property type="protein sequence ID" value="EFJ03443.1"/>
    <property type="molecule type" value="Genomic_DNA"/>
</dbReference>
<gene>
    <name evidence="1" type="ORF">SCHCODRAFT_103423</name>
</gene>
<dbReference type="VEuPathDB" id="FungiDB:SCHCODRAFT_01217310"/>
<accession>D8PM29</accession>
<dbReference type="OrthoDB" id="3365698at2759"/>
<evidence type="ECO:0000313" key="1">
    <source>
        <dbReference type="EMBL" id="EFJ03443.1"/>
    </source>
</evidence>
<keyword evidence="2" id="KW-1185">Reference proteome</keyword>
<feature type="non-terminal residue" evidence="1">
    <location>
        <position position="479"/>
    </location>
</feature>
<organism evidence="2">
    <name type="scientific">Schizophyllum commune (strain H4-8 / FGSC 9210)</name>
    <name type="common">Split gill fungus</name>
    <dbReference type="NCBI Taxonomy" id="578458"/>
    <lineage>
        <taxon>Eukaryota</taxon>
        <taxon>Fungi</taxon>
        <taxon>Dikarya</taxon>
        <taxon>Basidiomycota</taxon>
        <taxon>Agaricomycotina</taxon>
        <taxon>Agaricomycetes</taxon>
        <taxon>Agaricomycetidae</taxon>
        <taxon>Agaricales</taxon>
        <taxon>Schizophyllaceae</taxon>
        <taxon>Schizophyllum</taxon>
    </lineage>
</organism>
<proteinExistence type="predicted"/>
<dbReference type="eggNOG" id="ENOG502RBQR">
    <property type="taxonomic scope" value="Eukaryota"/>
</dbReference>
<dbReference type="RefSeq" id="XP_003038345.1">
    <property type="nucleotide sequence ID" value="XM_003038299.1"/>
</dbReference>
<dbReference type="GeneID" id="9589006"/>
<sequence>MAQGPAIAVAPPWAGNTSGKDLGSARCPSTVPLDIVNFDDLAIDTLLRARRLSASQGHAEKSTSDIGRTTTTTRKPQRTDCFIYRLPNELLCAIFMMCGEVDDAFLYPRHDVHDALPPPMHLYSRATVLLGHVCLRWFAVTRGSRQLWTMVDVPFPQPCDVAALELSLRYSKGLPLTLRINGHYQLPKHLHTPETYQKFMCLVAAASHRWEEISFVVTQGPFRPFDGLHHLTSLPPQSFPSIKRAMLYFFGDDHRPTLPLWENFFRSTALRSLHWYGVGFRASSSSLERLTHVAVDHIDPMDVMECLRSCGQLRFLRAKVKSLESQLMGEDDGALIAKLPSPVDLPHLQVLMLAGMFDWTNLFDGITTPRLHRLDLINAGVQARAIEAMLQRSKSRLFMLGFGCVYCGQTQETEKILRSPTLRHLRIFLYETHPRYTVGEPETFDPRPFLPTYLSLYTREFAQADEAYWNGVATRDTPM</sequence>